<accession>A0ABT6X3M7</accession>
<keyword evidence="3" id="KW-1185">Reference proteome</keyword>
<feature type="transmembrane region" description="Helical" evidence="1">
    <location>
        <begin position="142"/>
        <end position="163"/>
    </location>
</feature>
<gene>
    <name evidence="2" type="ORF">QLQ16_02545</name>
</gene>
<evidence type="ECO:0000313" key="2">
    <source>
        <dbReference type="EMBL" id="MDI9232710.1"/>
    </source>
</evidence>
<proteinExistence type="predicted"/>
<keyword evidence="1" id="KW-1133">Transmembrane helix</keyword>
<evidence type="ECO:0000256" key="1">
    <source>
        <dbReference type="SAM" id="Phobius"/>
    </source>
</evidence>
<comment type="caution">
    <text evidence="2">The sequence shown here is derived from an EMBL/GenBank/DDBJ whole genome shotgun (WGS) entry which is preliminary data.</text>
</comment>
<dbReference type="Proteomes" id="UP001431902">
    <property type="component" value="Unassembled WGS sequence"/>
</dbReference>
<sequence>MNNRNGLHIQIVIFALITSVLTALANLLVENIVGINVFSFGLWLIIPVGAVLIGMGGASGGFLACRYFNIMPSKLDAIALTLVAAFTMFLIYYMGYSTLVLDDGVLAKDVVDFGTYLDVVVTKAHMKVGRALNHDTGEVGSFGYWLLVIRFVGVLIGGFAIFASLKELPVCSDCDVYFKKIGVKENLQPNSDTAQTILDKIRSGTVEDYASAIESTGKGDCDVKIEFTLMRCPKCRSEMVTEEFFVKNKDKNFVAVKELNGKTLMPKDSIIPSLFAKK</sequence>
<dbReference type="RefSeq" id="WP_283223101.1">
    <property type="nucleotide sequence ID" value="NZ_JASGBH010000001.1"/>
</dbReference>
<name>A0ABT6X3M7_9BURK</name>
<evidence type="ECO:0008006" key="4">
    <source>
        <dbReference type="Google" id="ProtNLM"/>
    </source>
</evidence>
<evidence type="ECO:0000313" key="3">
    <source>
        <dbReference type="Proteomes" id="UP001431902"/>
    </source>
</evidence>
<keyword evidence="1" id="KW-0472">Membrane</keyword>
<organism evidence="2 3">
    <name type="scientific">Limnohabitans lacus</name>
    <dbReference type="NCBI Taxonomy" id="3045173"/>
    <lineage>
        <taxon>Bacteria</taxon>
        <taxon>Pseudomonadati</taxon>
        <taxon>Pseudomonadota</taxon>
        <taxon>Betaproteobacteria</taxon>
        <taxon>Burkholderiales</taxon>
        <taxon>Comamonadaceae</taxon>
        <taxon>Limnohabitans</taxon>
    </lineage>
</organism>
<feature type="transmembrane region" description="Helical" evidence="1">
    <location>
        <begin position="77"/>
        <end position="96"/>
    </location>
</feature>
<feature type="transmembrane region" description="Helical" evidence="1">
    <location>
        <begin position="7"/>
        <end position="28"/>
    </location>
</feature>
<keyword evidence="1" id="KW-0812">Transmembrane</keyword>
<reference evidence="2" key="1">
    <citation type="submission" date="2023-05" db="EMBL/GenBank/DDBJ databases">
        <title>Limnohabitans sp. strain HM2-2 Genome sequencing and assembly.</title>
        <authorList>
            <person name="Jung Y."/>
        </authorList>
    </citation>
    <scope>NUCLEOTIDE SEQUENCE</scope>
    <source>
        <strain evidence="2">HM2-2</strain>
    </source>
</reference>
<dbReference type="EMBL" id="JASGBH010000001">
    <property type="protein sequence ID" value="MDI9232710.1"/>
    <property type="molecule type" value="Genomic_DNA"/>
</dbReference>
<feature type="transmembrane region" description="Helical" evidence="1">
    <location>
        <begin position="40"/>
        <end position="65"/>
    </location>
</feature>
<protein>
    <recommendedName>
        <fullName evidence="4">Zinc ribbon domain-containing protein</fullName>
    </recommendedName>
</protein>